<keyword evidence="4" id="KW-0597">Phosphoprotein</keyword>
<keyword evidence="10" id="KW-0547">Nucleotide-binding</keyword>
<name>A0ABX6T785_9SPHN</name>
<evidence type="ECO:0000256" key="15">
    <source>
        <dbReference type="ARBA" id="ARBA00023170"/>
    </source>
</evidence>
<comment type="catalytic activity">
    <reaction evidence="1">
        <text>ATP + protein L-histidine = ADP + protein N-phospho-L-histidine.</text>
        <dbReference type="EC" id="2.7.13.3"/>
    </reaction>
</comment>
<dbReference type="InterPro" id="IPR011102">
    <property type="entry name" value="Sig_transdc_His_kinase_HWE"/>
</dbReference>
<dbReference type="PROSITE" id="PS50113">
    <property type="entry name" value="PAC"/>
    <property type="match status" value="2"/>
</dbReference>
<gene>
    <name evidence="19" type="ORF">H9L14_14645</name>
</gene>
<dbReference type="PROSITE" id="PS50112">
    <property type="entry name" value="PAS"/>
    <property type="match status" value="1"/>
</dbReference>
<dbReference type="Proteomes" id="UP000516105">
    <property type="component" value="Chromosome"/>
</dbReference>
<feature type="domain" description="PAC" evidence="18">
    <location>
        <begin position="82"/>
        <end position="133"/>
    </location>
</feature>
<organism evidence="19 20">
    <name type="scientific">Sphingomonas sediminicola</name>
    <dbReference type="NCBI Taxonomy" id="386874"/>
    <lineage>
        <taxon>Bacteria</taxon>
        <taxon>Pseudomonadati</taxon>
        <taxon>Pseudomonadota</taxon>
        <taxon>Alphaproteobacteria</taxon>
        <taxon>Sphingomonadales</taxon>
        <taxon>Sphingomonadaceae</taxon>
        <taxon>Sphingomonas</taxon>
    </lineage>
</organism>
<evidence type="ECO:0000256" key="9">
    <source>
        <dbReference type="ARBA" id="ARBA00022737"/>
    </source>
</evidence>
<keyword evidence="12" id="KW-0067">ATP-binding</keyword>
<dbReference type="PANTHER" id="PTHR41523:SF8">
    <property type="entry name" value="ETHYLENE RESPONSE SENSOR PROTEIN"/>
    <property type="match status" value="1"/>
</dbReference>
<evidence type="ECO:0000259" key="17">
    <source>
        <dbReference type="PROSITE" id="PS50112"/>
    </source>
</evidence>
<feature type="compositionally biased region" description="Low complexity" evidence="16">
    <location>
        <begin position="418"/>
        <end position="428"/>
    </location>
</feature>
<keyword evidence="13" id="KW-0157">Chromophore</keyword>
<accession>A0ABX6T785</accession>
<dbReference type="SMART" id="SM00086">
    <property type="entry name" value="PAC"/>
    <property type="match status" value="2"/>
</dbReference>
<evidence type="ECO:0000313" key="19">
    <source>
        <dbReference type="EMBL" id="QNP45731.1"/>
    </source>
</evidence>
<evidence type="ECO:0000259" key="18">
    <source>
        <dbReference type="PROSITE" id="PS50113"/>
    </source>
</evidence>
<evidence type="ECO:0000256" key="8">
    <source>
        <dbReference type="ARBA" id="ARBA00022679"/>
    </source>
</evidence>
<evidence type="ECO:0000256" key="6">
    <source>
        <dbReference type="ARBA" id="ARBA00022630"/>
    </source>
</evidence>
<feature type="domain" description="PAC" evidence="18">
    <location>
        <begin position="208"/>
        <end position="260"/>
    </location>
</feature>
<evidence type="ECO:0000256" key="3">
    <source>
        <dbReference type="ARBA" id="ARBA00022543"/>
    </source>
</evidence>
<dbReference type="CDD" id="cd00130">
    <property type="entry name" value="PAS"/>
    <property type="match status" value="2"/>
</dbReference>
<dbReference type="SMART" id="SM00091">
    <property type="entry name" value="PAS"/>
    <property type="match status" value="2"/>
</dbReference>
<keyword evidence="14" id="KW-0843">Virulence</keyword>
<sequence length="428" mass="46704">MASVPDVSTEPGLDLGDFFENGTIGLHLVGPDGTILKANKADYEPLGYSAEEYIGQPIMRFHADDDTISDILARLSAGEKLDKYPARLRAKDGSIRHVLISSSVCFRDGEFVNTRCFTVDVTEKVRTEKALREAQERLAATYDNVLAGIAECDAEGRFLRVNDAFETISGYPKANLLSKTLFDITHPDDVADERSQFARQVSGEIDHYSTTKRYIRQDGRVIWVEVTSSTVGNDDGSFGYGVRMVQDITERKLADEQKKLLLAELNHRVKNTLATVQALAAHTARNATSPEDFRKRFEPRLLALSAAHDRLTRNDWRGANLADIVAGELTAHDVPGAISCEGPDIILPPRVSLSLSMALHELSTNALKYGALSVPSGKVHVEWRVARDPSSPYPTGVELRWSESGGPRATAPDGEGLAAACCASPPPS</sequence>
<evidence type="ECO:0000256" key="13">
    <source>
        <dbReference type="ARBA" id="ARBA00022991"/>
    </source>
</evidence>
<keyword evidence="20" id="KW-1185">Reference proteome</keyword>
<dbReference type="RefSeq" id="WP_187708684.1">
    <property type="nucleotide sequence ID" value="NZ_CP060782.1"/>
</dbReference>
<evidence type="ECO:0000256" key="10">
    <source>
        <dbReference type="ARBA" id="ARBA00022741"/>
    </source>
</evidence>
<reference evidence="19 20" key="1">
    <citation type="submission" date="2020-08" db="EMBL/GenBank/DDBJ databases">
        <title>Genome sequence of Sphingomonas sediminicola KACC 15039T.</title>
        <authorList>
            <person name="Hyun D.-W."/>
            <person name="Bae J.-W."/>
        </authorList>
    </citation>
    <scope>NUCLEOTIDE SEQUENCE [LARGE SCALE GENOMIC DNA]</scope>
    <source>
        <strain evidence="19 20">KACC 15039</strain>
    </source>
</reference>
<keyword evidence="9" id="KW-0677">Repeat</keyword>
<keyword evidence="11" id="KW-0418">Kinase</keyword>
<evidence type="ECO:0000256" key="5">
    <source>
        <dbReference type="ARBA" id="ARBA00022606"/>
    </source>
</evidence>
<keyword evidence="5" id="KW-0716">Sensory transduction</keyword>
<keyword evidence="3" id="KW-0600">Photoreceptor protein</keyword>
<keyword evidence="7" id="KW-0288">FMN</keyword>
<proteinExistence type="predicted"/>
<evidence type="ECO:0000256" key="7">
    <source>
        <dbReference type="ARBA" id="ARBA00022643"/>
    </source>
</evidence>
<keyword evidence="8" id="KW-0808">Transferase</keyword>
<dbReference type="Pfam" id="PF08447">
    <property type="entry name" value="PAS_3"/>
    <property type="match status" value="1"/>
</dbReference>
<evidence type="ECO:0000313" key="20">
    <source>
        <dbReference type="Proteomes" id="UP000516105"/>
    </source>
</evidence>
<dbReference type="InterPro" id="IPR000014">
    <property type="entry name" value="PAS"/>
</dbReference>
<evidence type="ECO:0000256" key="4">
    <source>
        <dbReference type="ARBA" id="ARBA00022553"/>
    </source>
</evidence>
<dbReference type="NCBIfam" id="TIGR00229">
    <property type="entry name" value="sensory_box"/>
    <property type="match status" value="2"/>
</dbReference>
<dbReference type="Pfam" id="PF13426">
    <property type="entry name" value="PAS_9"/>
    <property type="match status" value="1"/>
</dbReference>
<evidence type="ECO:0000256" key="16">
    <source>
        <dbReference type="SAM" id="MobiDB-lite"/>
    </source>
</evidence>
<protein>
    <recommendedName>
        <fullName evidence="2">histidine kinase</fullName>
        <ecNumber evidence="2">2.7.13.3</ecNumber>
    </recommendedName>
</protein>
<dbReference type="PANTHER" id="PTHR41523">
    <property type="entry name" value="TWO-COMPONENT SYSTEM SENSOR PROTEIN"/>
    <property type="match status" value="1"/>
</dbReference>
<feature type="domain" description="PAS" evidence="17">
    <location>
        <begin position="134"/>
        <end position="204"/>
    </location>
</feature>
<dbReference type="InterPro" id="IPR035965">
    <property type="entry name" value="PAS-like_dom_sf"/>
</dbReference>
<dbReference type="InterPro" id="IPR001610">
    <property type="entry name" value="PAC"/>
</dbReference>
<evidence type="ECO:0000256" key="14">
    <source>
        <dbReference type="ARBA" id="ARBA00023026"/>
    </source>
</evidence>
<evidence type="ECO:0000256" key="1">
    <source>
        <dbReference type="ARBA" id="ARBA00000085"/>
    </source>
</evidence>
<dbReference type="Gene3D" id="3.30.450.20">
    <property type="entry name" value="PAS domain"/>
    <property type="match status" value="2"/>
</dbReference>
<dbReference type="EMBL" id="CP060782">
    <property type="protein sequence ID" value="QNP45731.1"/>
    <property type="molecule type" value="Genomic_DNA"/>
</dbReference>
<dbReference type="SMART" id="SM00911">
    <property type="entry name" value="HWE_HK"/>
    <property type="match status" value="1"/>
</dbReference>
<dbReference type="InterPro" id="IPR000700">
    <property type="entry name" value="PAS-assoc_C"/>
</dbReference>
<evidence type="ECO:0000256" key="2">
    <source>
        <dbReference type="ARBA" id="ARBA00012438"/>
    </source>
</evidence>
<evidence type="ECO:0000256" key="11">
    <source>
        <dbReference type="ARBA" id="ARBA00022777"/>
    </source>
</evidence>
<dbReference type="InterPro" id="IPR013655">
    <property type="entry name" value="PAS_fold_3"/>
</dbReference>
<evidence type="ECO:0000256" key="12">
    <source>
        <dbReference type="ARBA" id="ARBA00022840"/>
    </source>
</evidence>
<keyword evidence="6" id="KW-0285">Flavoprotein</keyword>
<dbReference type="EC" id="2.7.13.3" evidence="2"/>
<dbReference type="SUPFAM" id="SSF55785">
    <property type="entry name" value="PYP-like sensor domain (PAS domain)"/>
    <property type="match status" value="2"/>
</dbReference>
<dbReference type="Pfam" id="PF07536">
    <property type="entry name" value="HWE_HK"/>
    <property type="match status" value="1"/>
</dbReference>
<keyword evidence="15" id="KW-0675">Receptor</keyword>
<feature type="region of interest" description="Disordered" evidence="16">
    <location>
        <begin position="394"/>
        <end position="428"/>
    </location>
</feature>